<dbReference type="Proteomes" id="UP000324222">
    <property type="component" value="Unassembled WGS sequence"/>
</dbReference>
<keyword evidence="2" id="KW-1185">Reference proteome</keyword>
<comment type="caution">
    <text evidence="1">The sequence shown here is derived from an EMBL/GenBank/DDBJ whole genome shotgun (WGS) entry which is preliminary data.</text>
</comment>
<evidence type="ECO:0000313" key="1">
    <source>
        <dbReference type="EMBL" id="MPC94279.1"/>
    </source>
</evidence>
<dbReference type="AlphaFoldDB" id="A0A5B7JH76"/>
<dbReference type="EMBL" id="VSRR010097902">
    <property type="protein sequence ID" value="MPC94279.1"/>
    <property type="molecule type" value="Genomic_DNA"/>
</dbReference>
<organism evidence="1 2">
    <name type="scientific">Portunus trituberculatus</name>
    <name type="common">Swimming crab</name>
    <name type="synonym">Neptunus trituberculatus</name>
    <dbReference type="NCBI Taxonomy" id="210409"/>
    <lineage>
        <taxon>Eukaryota</taxon>
        <taxon>Metazoa</taxon>
        <taxon>Ecdysozoa</taxon>
        <taxon>Arthropoda</taxon>
        <taxon>Crustacea</taxon>
        <taxon>Multicrustacea</taxon>
        <taxon>Malacostraca</taxon>
        <taxon>Eumalacostraca</taxon>
        <taxon>Eucarida</taxon>
        <taxon>Decapoda</taxon>
        <taxon>Pleocyemata</taxon>
        <taxon>Brachyura</taxon>
        <taxon>Eubrachyura</taxon>
        <taxon>Portunoidea</taxon>
        <taxon>Portunidae</taxon>
        <taxon>Portuninae</taxon>
        <taxon>Portunus</taxon>
    </lineage>
</organism>
<protein>
    <submittedName>
        <fullName evidence="1">Uncharacterized protein</fullName>
    </submittedName>
</protein>
<evidence type="ECO:0000313" key="2">
    <source>
        <dbReference type="Proteomes" id="UP000324222"/>
    </source>
</evidence>
<proteinExistence type="predicted"/>
<name>A0A5B7JH76_PORTR</name>
<accession>A0A5B7JH76</accession>
<reference evidence="1 2" key="1">
    <citation type="submission" date="2019-05" db="EMBL/GenBank/DDBJ databases">
        <title>Another draft genome of Portunus trituberculatus and its Hox gene families provides insights of decapod evolution.</title>
        <authorList>
            <person name="Jeong J.-H."/>
            <person name="Song I."/>
            <person name="Kim S."/>
            <person name="Choi T."/>
            <person name="Kim D."/>
            <person name="Ryu S."/>
            <person name="Kim W."/>
        </authorList>
    </citation>
    <scope>NUCLEOTIDE SEQUENCE [LARGE SCALE GENOMIC DNA]</scope>
    <source>
        <tissue evidence="1">Muscle</tissue>
    </source>
</reference>
<gene>
    <name evidence="1" type="ORF">E2C01_089441</name>
</gene>
<sequence>MTINRSFSNLLPYNESIIYPLLHFLRLNKQQDGGRDSGSRAARQACALVISKGKDTGMEGEAAVINGASQRDAPPHQPPPGASNFVQKYSINIKPDAEAWWCGRVRHRRHSQGHTRTGAYCLEGVSVTSQGTAHYATWGAEPVQVQGTRASRPFYSRRNIEEK</sequence>